<dbReference type="EMBL" id="MPDP01000068">
    <property type="protein sequence ID" value="KAK1485613.1"/>
    <property type="molecule type" value="Genomic_DNA"/>
</dbReference>
<comment type="caution">
    <text evidence="2">The sequence shown here is derived from an EMBL/GenBank/DDBJ whole genome shotgun (WGS) entry which is preliminary data.</text>
</comment>
<protein>
    <submittedName>
        <fullName evidence="2">Uncharacterized protein</fullName>
    </submittedName>
</protein>
<evidence type="ECO:0000256" key="1">
    <source>
        <dbReference type="SAM" id="MobiDB-lite"/>
    </source>
</evidence>
<accession>A0AAI9Y7B2</accession>
<dbReference type="Proteomes" id="UP001239213">
    <property type="component" value="Unassembled WGS sequence"/>
</dbReference>
<gene>
    <name evidence="2" type="ORF">CCUS01_03753</name>
</gene>
<dbReference type="AlphaFoldDB" id="A0AAI9Y7B2"/>
<organism evidence="2 3">
    <name type="scientific">Colletotrichum cuscutae</name>
    <dbReference type="NCBI Taxonomy" id="1209917"/>
    <lineage>
        <taxon>Eukaryota</taxon>
        <taxon>Fungi</taxon>
        <taxon>Dikarya</taxon>
        <taxon>Ascomycota</taxon>
        <taxon>Pezizomycotina</taxon>
        <taxon>Sordariomycetes</taxon>
        <taxon>Hypocreomycetidae</taxon>
        <taxon>Glomerellales</taxon>
        <taxon>Glomerellaceae</taxon>
        <taxon>Colletotrichum</taxon>
        <taxon>Colletotrichum acutatum species complex</taxon>
    </lineage>
</organism>
<sequence length="225" mass="24939">MGHGDWTGEIEPRKKARRRRGIRGTYLTPWAAVAQVSTPIVENPVAGTYPCTPILPRAARTLSVLVPSSPRSEYLPSTCVRVAFHPLSHTALHKASSINYAGRYGQQPDTASLLFRCQLADSYAGSSNQTGLWPQPASGQHPELPYFRACRRCHALVASAHITSPLTSPQIKKYRHRKRAKYDITKAQLYPNPLYQGIPAYRHQATKNKHSRRGSTTTIATLVTS</sequence>
<evidence type="ECO:0000313" key="2">
    <source>
        <dbReference type="EMBL" id="KAK1485613.1"/>
    </source>
</evidence>
<name>A0AAI9Y7B2_9PEZI</name>
<evidence type="ECO:0000313" key="3">
    <source>
        <dbReference type="Proteomes" id="UP001239213"/>
    </source>
</evidence>
<feature type="region of interest" description="Disordered" evidence="1">
    <location>
        <begin position="206"/>
        <end position="225"/>
    </location>
</feature>
<feature type="compositionally biased region" description="Polar residues" evidence="1">
    <location>
        <begin position="214"/>
        <end position="225"/>
    </location>
</feature>
<keyword evidence="3" id="KW-1185">Reference proteome</keyword>
<proteinExistence type="predicted"/>
<reference evidence="2" key="1">
    <citation type="submission" date="2016-11" db="EMBL/GenBank/DDBJ databases">
        <title>The genome sequence of Colletotrichum cuscutae.</title>
        <authorList>
            <person name="Baroncelli R."/>
        </authorList>
    </citation>
    <scope>NUCLEOTIDE SEQUENCE</scope>
    <source>
        <strain evidence="2">IMI 304802</strain>
    </source>
</reference>